<reference evidence="3" key="2">
    <citation type="submission" date="2020-09" db="EMBL/GenBank/DDBJ databases">
        <authorList>
            <person name="Sun Q."/>
            <person name="Zhou Y."/>
        </authorList>
    </citation>
    <scope>NUCLEOTIDE SEQUENCE</scope>
    <source>
        <strain evidence="3">CGMCC 1.10998</strain>
    </source>
</reference>
<keyword evidence="1" id="KW-0175">Coiled coil</keyword>
<gene>
    <name evidence="3" type="ORF">GCM10011396_46100</name>
</gene>
<evidence type="ECO:0000313" key="4">
    <source>
        <dbReference type="Proteomes" id="UP000637423"/>
    </source>
</evidence>
<name>A0A916UY46_9BURK</name>
<evidence type="ECO:0000313" key="3">
    <source>
        <dbReference type="EMBL" id="GGC93575.1"/>
    </source>
</evidence>
<protein>
    <submittedName>
        <fullName evidence="3">Uncharacterized protein</fullName>
    </submittedName>
</protein>
<proteinExistence type="predicted"/>
<evidence type="ECO:0000256" key="1">
    <source>
        <dbReference type="SAM" id="Coils"/>
    </source>
</evidence>
<evidence type="ECO:0000256" key="2">
    <source>
        <dbReference type="SAM" id="SignalP"/>
    </source>
</evidence>
<dbReference type="AlphaFoldDB" id="A0A916UY46"/>
<keyword evidence="4" id="KW-1185">Reference proteome</keyword>
<organism evidence="3 4">
    <name type="scientific">Undibacterium terreum</name>
    <dbReference type="NCBI Taxonomy" id="1224302"/>
    <lineage>
        <taxon>Bacteria</taxon>
        <taxon>Pseudomonadati</taxon>
        <taxon>Pseudomonadota</taxon>
        <taxon>Betaproteobacteria</taxon>
        <taxon>Burkholderiales</taxon>
        <taxon>Oxalobacteraceae</taxon>
        <taxon>Undibacterium</taxon>
    </lineage>
</organism>
<accession>A0A916UY46</accession>
<comment type="caution">
    <text evidence="3">The sequence shown here is derived from an EMBL/GenBank/DDBJ whole genome shotgun (WGS) entry which is preliminary data.</text>
</comment>
<feature type="signal peptide" evidence="2">
    <location>
        <begin position="1"/>
        <end position="21"/>
    </location>
</feature>
<feature type="coiled-coil region" evidence="1">
    <location>
        <begin position="26"/>
        <end position="53"/>
    </location>
</feature>
<dbReference type="Proteomes" id="UP000637423">
    <property type="component" value="Unassembled WGS sequence"/>
</dbReference>
<keyword evidence="2" id="KW-0732">Signal</keyword>
<dbReference type="EMBL" id="BMED01000006">
    <property type="protein sequence ID" value="GGC93575.1"/>
    <property type="molecule type" value="Genomic_DNA"/>
</dbReference>
<dbReference type="RefSeq" id="WP_188568506.1">
    <property type="nucleotide sequence ID" value="NZ_BMED01000006.1"/>
</dbReference>
<feature type="chain" id="PRO_5037127737" evidence="2">
    <location>
        <begin position="22"/>
        <end position="486"/>
    </location>
</feature>
<sequence length="486" mass="51379">MKNGLACLLLVLLGHAGASIAQTSAKDQAEAAAAVAKANADALESELRAKTAQYDLQQLDATKKLAAAKAQKEYDDGVATAKAAAEKAAQDAKDKQVAAITSASKSLSELQVKGDIKDFAVGGTPIETQMLSYRALSVISTKLTQDLKPETFANKTGVILAQEGDIEGLYSYKATKEKFLLLEKNYKSVIDKAETEYAQLISASTTNDRSAAVVGLALEGVKALAALAQTFQTQFHVNSVDVSIEQMAMNAALAQAWSKSPVLRTIPLYRYPGLSAEISTTEIGANLSRLTELLERSSRLQVRAADWLLQEQKTIDAMSAKIAAAKAAKKTLADSETKALSAKTGNLEQVKTLVADLKKTDDRVAGTIDTLTATSETKPVSILANLVRAGYMADKVQAGMAMLIVKVVSAGGNTLSTNNIWTGPKLFHSGGAIVAYTLISTDGVLVSGDVLASHTGYVRLDRKEINAIGNSWTSIAPKTVSPPETN</sequence>
<reference evidence="3" key="1">
    <citation type="journal article" date="2014" name="Int. J. Syst. Evol. Microbiol.">
        <title>Complete genome sequence of Corynebacterium casei LMG S-19264T (=DSM 44701T), isolated from a smear-ripened cheese.</title>
        <authorList>
            <consortium name="US DOE Joint Genome Institute (JGI-PGF)"/>
            <person name="Walter F."/>
            <person name="Albersmeier A."/>
            <person name="Kalinowski J."/>
            <person name="Ruckert C."/>
        </authorList>
    </citation>
    <scope>NUCLEOTIDE SEQUENCE</scope>
    <source>
        <strain evidence="3">CGMCC 1.10998</strain>
    </source>
</reference>